<keyword evidence="1" id="KW-0472">Membrane</keyword>
<keyword evidence="3" id="KW-1185">Reference proteome</keyword>
<feature type="transmembrane region" description="Helical" evidence="1">
    <location>
        <begin position="68"/>
        <end position="84"/>
    </location>
</feature>
<reference evidence="2 3" key="1">
    <citation type="submission" date="2020-08" db="EMBL/GenBank/DDBJ databases">
        <title>Sequencing the genomes of 1000 actinobacteria strains.</title>
        <authorList>
            <person name="Klenk H.-P."/>
        </authorList>
    </citation>
    <scope>NUCLEOTIDE SEQUENCE [LARGE SCALE GENOMIC DNA]</scope>
    <source>
        <strain evidence="2 3">DSM 44230</strain>
    </source>
</reference>
<evidence type="ECO:0000256" key="1">
    <source>
        <dbReference type="SAM" id="Phobius"/>
    </source>
</evidence>
<sequence length="179" mass="18245">MRTTLDPVRGAVRVLRGSVLAICSSALSGAAHGLAGGQVDDGVLTVLLTLIVAAAGTALAGRRRGLPGILLVLGLAQCVQHVLFDLTEHGHAGSGLADPALMTLAHVLAALGTAFLLVNAESALFALFAALGVVARRRPVPLPVRTSPRLAILGGPAPLLLELLLSRLRTRRGPPAFSG</sequence>
<keyword evidence="1" id="KW-1133">Transmembrane helix</keyword>
<feature type="transmembrane region" description="Helical" evidence="1">
    <location>
        <begin position="43"/>
        <end position="61"/>
    </location>
</feature>
<dbReference type="AlphaFoldDB" id="A0A7W7C840"/>
<evidence type="ECO:0000313" key="2">
    <source>
        <dbReference type="EMBL" id="MBB4675018.1"/>
    </source>
</evidence>
<keyword evidence="1" id="KW-0812">Transmembrane</keyword>
<name>A0A7W7C840_9PSEU</name>
<protein>
    <submittedName>
        <fullName evidence="2">Uncharacterized protein</fullName>
    </submittedName>
</protein>
<feature type="transmembrane region" description="Helical" evidence="1">
    <location>
        <begin position="104"/>
        <end position="135"/>
    </location>
</feature>
<proteinExistence type="predicted"/>
<dbReference type="EMBL" id="JACHMH010000001">
    <property type="protein sequence ID" value="MBB4675018.1"/>
    <property type="molecule type" value="Genomic_DNA"/>
</dbReference>
<dbReference type="Proteomes" id="UP000533598">
    <property type="component" value="Unassembled WGS sequence"/>
</dbReference>
<dbReference type="RefSeq" id="WP_312986527.1">
    <property type="nucleotide sequence ID" value="NZ_BAAAUI010000033.1"/>
</dbReference>
<gene>
    <name evidence="2" type="ORF">HNR67_001136</name>
</gene>
<accession>A0A7W7C840</accession>
<evidence type="ECO:0000313" key="3">
    <source>
        <dbReference type="Proteomes" id="UP000533598"/>
    </source>
</evidence>
<organism evidence="2 3">
    <name type="scientific">Crossiella cryophila</name>
    <dbReference type="NCBI Taxonomy" id="43355"/>
    <lineage>
        <taxon>Bacteria</taxon>
        <taxon>Bacillati</taxon>
        <taxon>Actinomycetota</taxon>
        <taxon>Actinomycetes</taxon>
        <taxon>Pseudonocardiales</taxon>
        <taxon>Pseudonocardiaceae</taxon>
        <taxon>Crossiella</taxon>
    </lineage>
</organism>
<comment type="caution">
    <text evidence="2">The sequence shown here is derived from an EMBL/GenBank/DDBJ whole genome shotgun (WGS) entry which is preliminary data.</text>
</comment>